<feature type="domain" description="Glycosyl transferase family 25" evidence="3">
    <location>
        <begin position="65"/>
        <end position="234"/>
    </location>
</feature>
<dbReference type="InterPro" id="IPR002654">
    <property type="entry name" value="Glyco_trans_25"/>
</dbReference>
<evidence type="ECO:0000313" key="5">
    <source>
        <dbReference type="Proteomes" id="UP000717328"/>
    </source>
</evidence>
<reference evidence="4" key="1">
    <citation type="submission" date="2021-02" db="EMBL/GenBank/DDBJ databases">
        <authorList>
            <person name="Nieuwenhuis M."/>
            <person name="Van De Peppel L.J.J."/>
        </authorList>
    </citation>
    <scope>NUCLEOTIDE SEQUENCE</scope>
    <source>
        <strain evidence="4">D49</strain>
    </source>
</reference>
<dbReference type="AlphaFoldDB" id="A0A9P7GMG3"/>
<keyword evidence="2" id="KW-0472">Membrane</keyword>
<name>A0A9P7GMG3_9AGAR</name>
<keyword evidence="2" id="KW-1133">Transmembrane helix</keyword>
<reference evidence="4" key="2">
    <citation type="submission" date="2021-10" db="EMBL/GenBank/DDBJ databases">
        <title>Phylogenomics reveals ancestral predisposition of the termite-cultivated fungus Termitomyces towards a domesticated lifestyle.</title>
        <authorList>
            <person name="Auxier B."/>
            <person name="Grum-Grzhimaylo A."/>
            <person name="Cardenas M.E."/>
            <person name="Lodge J.D."/>
            <person name="Laessoe T."/>
            <person name="Pedersen O."/>
            <person name="Smith M.E."/>
            <person name="Kuyper T.W."/>
            <person name="Franco-Molano E.A."/>
            <person name="Baroni T.J."/>
            <person name="Aanen D.K."/>
        </authorList>
    </citation>
    <scope>NUCLEOTIDE SEQUENCE</scope>
    <source>
        <strain evidence="4">D49</strain>
    </source>
</reference>
<evidence type="ECO:0000313" key="4">
    <source>
        <dbReference type="EMBL" id="KAG5649642.1"/>
    </source>
</evidence>
<evidence type="ECO:0000256" key="1">
    <source>
        <dbReference type="SAM" id="MobiDB-lite"/>
    </source>
</evidence>
<dbReference type="EMBL" id="JABCKI010000813">
    <property type="protein sequence ID" value="KAG5649642.1"/>
    <property type="molecule type" value="Genomic_DNA"/>
</dbReference>
<evidence type="ECO:0000259" key="3">
    <source>
        <dbReference type="Pfam" id="PF01755"/>
    </source>
</evidence>
<keyword evidence="5" id="KW-1185">Reference proteome</keyword>
<organism evidence="4 5">
    <name type="scientific">Sphagnurus paluster</name>
    <dbReference type="NCBI Taxonomy" id="117069"/>
    <lineage>
        <taxon>Eukaryota</taxon>
        <taxon>Fungi</taxon>
        <taxon>Dikarya</taxon>
        <taxon>Basidiomycota</taxon>
        <taxon>Agaricomycotina</taxon>
        <taxon>Agaricomycetes</taxon>
        <taxon>Agaricomycetidae</taxon>
        <taxon>Agaricales</taxon>
        <taxon>Tricholomatineae</taxon>
        <taxon>Lyophyllaceae</taxon>
        <taxon>Sphagnurus</taxon>
    </lineage>
</organism>
<accession>A0A9P7GMG3</accession>
<dbReference type="Pfam" id="PF01755">
    <property type="entry name" value="Glyco_transf_25"/>
    <property type="match status" value="1"/>
</dbReference>
<evidence type="ECO:0000256" key="2">
    <source>
        <dbReference type="SAM" id="Phobius"/>
    </source>
</evidence>
<dbReference type="Proteomes" id="UP000717328">
    <property type="component" value="Unassembled WGS sequence"/>
</dbReference>
<comment type="caution">
    <text evidence="4">The sequence shown here is derived from an EMBL/GenBank/DDBJ whole genome shotgun (WGS) entry which is preliminary data.</text>
</comment>
<gene>
    <name evidence="4" type="ORF">H0H81_002721</name>
</gene>
<feature type="transmembrane region" description="Helical" evidence="2">
    <location>
        <begin position="12"/>
        <end position="31"/>
    </location>
</feature>
<keyword evidence="2" id="KW-0812">Transmembrane</keyword>
<feature type="region of interest" description="Disordered" evidence="1">
    <location>
        <begin position="311"/>
        <end position="332"/>
    </location>
</feature>
<dbReference type="OrthoDB" id="47375at2759"/>
<sequence>MFFSSVPLSRNVFLLISLGITIFVVSNIFIFDVYRPLALDLAQGNNTGDYRASLYRNDTLGIATRIYVVSLPKREDRRQGMEYLRRSLGLRWTYMEAIDGESPMVKKILRAVQLLRDTRSPNSAFQWPSFVPPLSEYMDPWSPGFLAPEDESDLHIPQPMHMTCATQNVTITPYRPDLPEYKILTPARVACWFSHLSVIQTIANDNTLRADDVVLVLEDDVNMERDIHVRLSKVWRLLPASWDIVYLGAPTRNWDERNSPGNAAAPVVEASMHACLCALAFWRAPRIIAPALPPVRVLTLGRQGAVVAGTERPGEELFGGAERGGTEEGGEE</sequence>
<proteinExistence type="predicted"/>
<protein>
    <recommendedName>
        <fullName evidence="3">Glycosyl transferase family 25 domain-containing protein</fullName>
    </recommendedName>
</protein>